<accession>A0A6C0HCM6</accession>
<organism evidence="1">
    <name type="scientific">viral metagenome</name>
    <dbReference type="NCBI Taxonomy" id="1070528"/>
    <lineage>
        <taxon>unclassified sequences</taxon>
        <taxon>metagenomes</taxon>
        <taxon>organismal metagenomes</taxon>
    </lineage>
</organism>
<proteinExistence type="predicted"/>
<protein>
    <submittedName>
        <fullName evidence="1">Uncharacterized protein</fullName>
    </submittedName>
</protein>
<dbReference type="EMBL" id="MN739929">
    <property type="protein sequence ID" value="QHT78204.1"/>
    <property type="molecule type" value="Genomic_DNA"/>
</dbReference>
<evidence type="ECO:0000313" key="1">
    <source>
        <dbReference type="EMBL" id="QHT78204.1"/>
    </source>
</evidence>
<sequence length="220" mass="26087">MDEHLIKIVYFAYLLPNIWLPIITEQLDALKSLELYEKAKNIYFSVIADDVELATLKSLLNEKYQKIEIINHYYENLYEYPGIKAVYDISNENEDDTIILYFHSKGMTSNQHGDRNKLFEKTIKNYELYINEFKTNKDLDVACALPHSNGFAYYNFFWIRSVYVKKWVNDPVPSPNRYIWECWIGNSYSKKENVVTYSPFLGYNTIESNNPLAIFYINKN</sequence>
<name>A0A6C0HCM6_9ZZZZ</name>
<dbReference type="AlphaFoldDB" id="A0A6C0HCM6"/>
<reference evidence="1" key="1">
    <citation type="journal article" date="2020" name="Nature">
        <title>Giant virus diversity and host interactions through global metagenomics.</title>
        <authorList>
            <person name="Schulz F."/>
            <person name="Roux S."/>
            <person name="Paez-Espino D."/>
            <person name="Jungbluth S."/>
            <person name="Walsh D.A."/>
            <person name="Denef V.J."/>
            <person name="McMahon K.D."/>
            <person name="Konstantinidis K.T."/>
            <person name="Eloe-Fadrosh E.A."/>
            <person name="Kyrpides N.C."/>
            <person name="Woyke T."/>
        </authorList>
    </citation>
    <scope>NUCLEOTIDE SEQUENCE</scope>
    <source>
        <strain evidence="1">GVMAG-M-3300023179-91</strain>
    </source>
</reference>